<comment type="caution">
    <text evidence="1">The sequence shown here is derived from an EMBL/GenBank/DDBJ whole genome shotgun (WGS) entry which is preliminary data.</text>
</comment>
<dbReference type="Proteomes" id="UP001064048">
    <property type="component" value="Chromosome 9"/>
</dbReference>
<gene>
    <name evidence="1" type="ORF">MSG28_005451</name>
</gene>
<organism evidence="1 2">
    <name type="scientific">Choristoneura fumiferana</name>
    <name type="common">Spruce budworm moth</name>
    <name type="synonym">Archips fumiferana</name>
    <dbReference type="NCBI Taxonomy" id="7141"/>
    <lineage>
        <taxon>Eukaryota</taxon>
        <taxon>Metazoa</taxon>
        <taxon>Ecdysozoa</taxon>
        <taxon>Arthropoda</taxon>
        <taxon>Hexapoda</taxon>
        <taxon>Insecta</taxon>
        <taxon>Pterygota</taxon>
        <taxon>Neoptera</taxon>
        <taxon>Endopterygota</taxon>
        <taxon>Lepidoptera</taxon>
        <taxon>Glossata</taxon>
        <taxon>Ditrysia</taxon>
        <taxon>Tortricoidea</taxon>
        <taxon>Tortricidae</taxon>
        <taxon>Tortricinae</taxon>
        <taxon>Choristoneura</taxon>
    </lineage>
</organism>
<protein>
    <submittedName>
        <fullName evidence="1">Uncharacterized protein</fullName>
    </submittedName>
</protein>
<evidence type="ECO:0000313" key="1">
    <source>
        <dbReference type="EMBL" id="KAI8441753.1"/>
    </source>
</evidence>
<name>A0ACC0KZ14_CHOFU</name>
<evidence type="ECO:0000313" key="2">
    <source>
        <dbReference type="Proteomes" id="UP001064048"/>
    </source>
</evidence>
<dbReference type="EMBL" id="CM046109">
    <property type="protein sequence ID" value="KAI8441753.1"/>
    <property type="molecule type" value="Genomic_DNA"/>
</dbReference>
<sequence length="250" mass="27594">MVSGTIATAHHGAPVIDVRPRRPLVPALATPATLAQKETHAAAAVRNMKWGFACVLLLQLSSQCCSRTLPDSEESVVSVYTTQPSSGPSKAGDVYHQIANNIAERITSPIYRFLGFGKNKTEPATKSTKKPWDKIESFDEPEDVTRPDLKPVANGIEDRDIEELSVEALKKNDKKPEKLTLYSNYLPSSKIEFNNDTVNEIDDPFEFDDDDDDAINTPREGGFVYFLELIGSFIQLAFGAFLALFKPSTN</sequence>
<keyword evidence="2" id="KW-1185">Reference proteome</keyword>
<accession>A0ACC0KZ14</accession>
<reference evidence="1 2" key="1">
    <citation type="journal article" date="2022" name="Genome Biol. Evol.">
        <title>The Spruce Budworm Genome: Reconstructing the Evolutionary History of Antifreeze Proteins.</title>
        <authorList>
            <person name="Beliveau C."/>
            <person name="Gagne P."/>
            <person name="Picq S."/>
            <person name="Vernygora O."/>
            <person name="Keeling C.I."/>
            <person name="Pinkney K."/>
            <person name="Doucet D."/>
            <person name="Wen F."/>
            <person name="Johnston J.S."/>
            <person name="Maaroufi H."/>
            <person name="Boyle B."/>
            <person name="Laroche J."/>
            <person name="Dewar K."/>
            <person name="Juretic N."/>
            <person name="Blackburn G."/>
            <person name="Nisole A."/>
            <person name="Brunet B."/>
            <person name="Brandao M."/>
            <person name="Lumley L."/>
            <person name="Duan J."/>
            <person name="Quan G."/>
            <person name="Lucarotti C.J."/>
            <person name="Roe A.D."/>
            <person name="Sperling F.A.H."/>
            <person name="Levesque R.C."/>
            <person name="Cusson M."/>
        </authorList>
    </citation>
    <scope>NUCLEOTIDE SEQUENCE [LARGE SCALE GENOMIC DNA]</scope>
    <source>
        <strain evidence="1">Glfc:IPQL:Cfum</strain>
    </source>
</reference>
<proteinExistence type="predicted"/>